<dbReference type="Pfam" id="PF06271">
    <property type="entry name" value="RDD"/>
    <property type="match status" value="1"/>
</dbReference>
<evidence type="ECO:0000313" key="9">
    <source>
        <dbReference type="Proteomes" id="UP000823634"/>
    </source>
</evidence>
<protein>
    <submittedName>
        <fullName evidence="8">RDD family protein</fullName>
    </submittedName>
</protein>
<evidence type="ECO:0000313" key="8">
    <source>
        <dbReference type="EMBL" id="MBO8425994.1"/>
    </source>
</evidence>
<gene>
    <name evidence="8" type="ORF">IAC61_01570</name>
</gene>
<dbReference type="PANTHER" id="PTHR36115">
    <property type="entry name" value="PROLINE-RICH ANTIGEN HOMOLOG-RELATED"/>
    <property type="match status" value="1"/>
</dbReference>
<evidence type="ECO:0000256" key="6">
    <source>
        <dbReference type="SAM" id="Phobius"/>
    </source>
</evidence>
<sequence>MDEQQEAARLSQREKTIPGRRIVAAFLDFAVLIVIDLIIAIPSFIVLINTFFDTLFAVIFSNYLIAASTGAICLAVDALYLVAYPRFRGGQTLGLRFFDLKLSDKDGNPLESRQYLIRAIVTLSLVFLTLGLSMVVEIICVCLSPSHRDFTDVVSGAYIVDVDPNASNT</sequence>
<dbReference type="AlphaFoldDB" id="A0A9D9DE18"/>
<dbReference type="EMBL" id="JADINA010000012">
    <property type="protein sequence ID" value="MBO8425994.1"/>
    <property type="molecule type" value="Genomic_DNA"/>
</dbReference>
<keyword evidence="3 6" id="KW-0812">Transmembrane</keyword>
<comment type="caution">
    <text evidence="8">The sequence shown here is derived from an EMBL/GenBank/DDBJ whole genome shotgun (WGS) entry which is preliminary data.</text>
</comment>
<reference evidence="8" key="1">
    <citation type="submission" date="2020-10" db="EMBL/GenBank/DDBJ databases">
        <authorList>
            <person name="Gilroy R."/>
        </authorList>
    </citation>
    <scope>NUCLEOTIDE SEQUENCE</scope>
    <source>
        <strain evidence="8">17113</strain>
    </source>
</reference>
<dbReference type="InterPro" id="IPR010432">
    <property type="entry name" value="RDD"/>
</dbReference>
<keyword evidence="5 6" id="KW-0472">Membrane</keyword>
<evidence type="ECO:0000256" key="1">
    <source>
        <dbReference type="ARBA" id="ARBA00004651"/>
    </source>
</evidence>
<keyword evidence="4 6" id="KW-1133">Transmembrane helix</keyword>
<feature type="transmembrane region" description="Helical" evidence="6">
    <location>
        <begin position="21"/>
        <end position="48"/>
    </location>
</feature>
<reference evidence="8" key="2">
    <citation type="journal article" date="2021" name="PeerJ">
        <title>Extensive microbial diversity within the chicken gut microbiome revealed by metagenomics and culture.</title>
        <authorList>
            <person name="Gilroy R."/>
            <person name="Ravi A."/>
            <person name="Getino M."/>
            <person name="Pursley I."/>
            <person name="Horton D.L."/>
            <person name="Alikhan N.F."/>
            <person name="Baker D."/>
            <person name="Gharbi K."/>
            <person name="Hall N."/>
            <person name="Watson M."/>
            <person name="Adriaenssens E.M."/>
            <person name="Foster-Nyarko E."/>
            <person name="Jarju S."/>
            <person name="Secka A."/>
            <person name="Antonio M."/>
            <person name="Oren A."/>
            <person name="Chaudhuri R.R."/>
            <person name="La Ragione R."/>
            <person name="Hildebrand F."/>
            <person name="Pallen M.J."/>
        </authorList>
    </citation>
    <scope>NUCLEOTIDE SEQUENCE</scope>
    <source>
        <strain evidence="8">17113</strain>
    </source>
</reference>
<comment type="subcellular location">
    <subcellularLocation>
        <location evidence="1">Cell membrane</location>
        <topology evidence="1">Multi-pass membrane protein</topology>
    </subcellularLocation>
</comment>
<feature type="domain" description="RDD" evidence="7">
    <location>
        <begin position="18"/>
        <end position="155"/>
    </location>
</feature>
<accession>A0A9D9DE18</accession>
<dbReference type="GO" id="GO:0005886">
    <property type="term" value="C:plasma membrane"/>
    <property type="evidence" value="ECO:0007669"/>
    <property type="project" value="UniProtKB-SubCell"/>
</dbReference>
<name>A0A9D9DE18_9FIRM</name>
<evidence type="ECO:0000256" key="2">
    <source>
        <dbReference type="ARBA" id="ARBA00022475"/>
    </source>
</evidence>
<evidence type="ECO:0000256" key="4">
    <source>
        <dbReference type="ARBA" id="ARBA00022989"/>
    </source>
</evidence>
<keyword evidence="2" id="KW-1003">Cell membrane</keyword>
<proteinExistence type="predicted"/>
<dbReference type="InterPro" id="IPR051791">
    <property type="entry name" value="Pra-immunoreactive"/>
</dbReference>
<evidence type="ECO:0000259" key="7">
    <source>
        <dbReference type="Pfam" id="PF06271"/>
    </source>
</evidence>
<feature type="transmembrane region" description="Helical" evidence="6">
    <location>
        <begin position="115"/>
        <end position="136"/>
    </location>
</feature>
<evidence type="ECO:0000256" key="5">
    <source>
        <dbReference type="ARBA" id="ARBA00023136"/>
    </source>
</evidence>
<organism evidence="8 9">
    <name type="scientific">Candidatus Alloenteromonas pullistercoris</name>
    <dbReference type="NCBI Taxonomy" id="2840785"/>
    <lineage>
        <taxon>Bacteria</taxon>
        <taxon>Bacillati</taxon>
        <taxon>Bacillota</taxon>
        <taxon>Bacillota incertae sedis</taxon>
        <taxon>Candidatus Alloenteromonas</taxon>
    </lineage>
</organism>
<evidence type="ECO:0000256" key="3">
    <source>
        <dbReference type="ARBA" id="ARBA00022692"/>
    </source>
</evidence>
<feature type="transmembrane region" description="Helical" evidence="6">
    <location>
        <begin position="54"/>
        <end position="82"/>
    </location>
</feature>
<dbReference type="Proteomes" id="UP000823634">
    <property type="component" value="Unassembled WGS sequence"/>
</dbReference>